<keyword evidence="1" id="KW-0732">Signal</keyword>
<reference evidence="2 3" key="1">
    <citation type="journal article" date="2012" name="PLoS Pathog.">
        <title>Diverse lifestyles and strategies of plant pathogenesis encoded in the genomes of eighteen Dothideomycetes fungi.</title>
        <authorList>
            <person name="Ohm R.A."/>
            <person name="Feau N."/>
            <person name="Henrissat B."/>
            <person name="Schoch C.L."/>
            <person name="Horwitz B.A."/>
            <person name="Barry K.W."/>
            <person name="Condon B.J."/>
            <person name="Copeland A.C."/>
            <person name="Dhillon B."/>
            <person name="Glaser F."/>
            <person name="Hesse C.N."/>
            <person name="Kosti I."/>
            <person name="LaButti K."/>
            <person name="Lindquist E.A."/>
            <person name="Lucas S."/>
            <person name="Salamov A.A."/>
            <person name="Bradshaw R.E."/>
            <person name="Ciuffetti L."/>
            <person name="Hamelin R.C."/>
            <person name="Kema G.H.J."/>
            <person name="Lawrence C."/>
            <person name="Scott J.A."/>
            <person name="Spatafora J.W."/>
            <person name="Turgeon B.G."/>
            <person name="de Wit P.J.G.M."/>
            <person name="Zhong S."/>
            <person name="Goodwin S.B."/>
            <person name="Grigoriev I.V."/>
        </authorList>
    </citation>
    <scope>NUCLEOTIDE SEQUENCE [LARGE SCALE GENOMIC DNA]</scope>
    <source>
        <strain evidence="2 3">SO2202</strain>
    </source>
</reference>
<dbReference type="SUPFAM" id="SSF49777">
    <property type="entry name" value="PEBP-like"/>
    <property type="match status" value="1"/>
</dbReference>
<dbReference type="InterPro" id="IPR008914">
    <property type="entry name" value="PEBP"/>
</dbReference>
<evidence type="ECO:0000256" key="1">
    <source>
        <dbReference type="SAM" id="SignalP"/>
    </source>
</evidence>
<dbReference type="OMA" id="VGPPHFA"/>
<dbReference type="eggNOG" id="KOG3346">
    <property type="taxonomic scope" value="Eukaryota"/>
</dbReference>
<dbReference type="OrthoDB" id="2506647at2759"/>
<dbReference type="PANTHER" id="PTHR11362">
    <property type="entry name" value="PHOSPHATIDYLETHANOLAMINE-BINDING PROTEIN"/>
    <property type="match status" value="1"/>
</dbReference>
<dbReference type="RefSeq" id="XP_016763793.1">
    <property type="nucleotide sequence ID" value="XM_016907562.1"/>
</dbReference>
<accession>M3B751</accession>
<proteinExistence type="predicted"/>
<gene>
    <name evidence="2" type="ORF">SEPMUDRAFT_154435</name>
</gene>
<dbReference type="InterPro" id="IPR036610">
    <property type="entry name" value="PEBP-like_sf"/>
</dbReference>
<evidence type="ECO:0000313" key="2">
    <source>
        <dbReference type="EMBL" id="EMF15672.1"/>
    </source>
</evidence>
<dbReference type="CDD" id="cd00866">
    <property type="entry name" value="PEBP_euk"/>
    <property type="match status" value="1"/>
</dbReference>
<dbReference type="PANTHER" id="PTHR11362:SF82">
    <property type="entry name" value="PHOSPHATIDYLETHANOLAMINE-BINDING PROTEIN 4"/>
    <property type="match status" value="1"/>
</dbReference>
<dbReference type="Pfam" id="PF01161">
    <property type="entry name" value="PBP"/>
    <property type="match status" value="1"/>
</dbReference>
<dbReference type="InterPro" id="IPR035810">
    <property type="entry name" value="PEBP_euk"/>
</dbReference>
<evidence type="ECO:0000313" key="3">
    <source>
        <dbReference type="Proteomes" id="UP000016931"/>
    </source>
</evidence>
<protein>
    <submittedName>
        <fullName evidence="2">PEBP-like protein</fullName>
    </submittedName>
</protein>
<feature type="chain" id="PRO_5004031379" evidence="1">
    <location>
        <begin position="38"/>
        <end position="275"/>
    </location>
</feature>
<dbReference type="GeneID" id="27904699"/>
<feature type="signal peptide" evidence="1">
    <location>
        <begin position="1"/>
        <end position="37"/>
    </location>
</feature>
<keyword evidence="3" id="KW-1185">Reference proteome</keyword>
<dbReference type="HOGENOM" id="CLU_094644_1_0_1"/>
<dbReference type="AlphaFoldDB" id="M3B751"/>
<dbReference type="Gene3D" id="3.90.280.10">
    <property type="entry name" value="PEBP-like"/>
    <property type="match status" value="1"/>
</dbReference>
<dbReference type="STRING" id="692275.M3B751"/>
<dbReference type="Proteomes" id="UP000016931">
    <property type="component" value="Unassembled WGS sequence"/>
</dbReference>
<organism evidence="2 3">
    <name type="scientific">Sphaerulina musiva (strain SO2202)</name>
    <name type="common">Poplar stem canker fungus</name>
    <name type="synonym">Septoria musiva</name>
    <dbReference type="NCBI Taxonomy" id="692275"/>
    <lineage>
        <taxon>Eukaryota</taxon>
        <taxon>Fungi</taxon>
        <taxon>Dikarya</taxon>
        <taxon>Ascomycota</taxon>
        <taxon>Pezizomycotina</taxon>
        <taxon>Dothideomycetes</taxon>
        <taxon>Dothideomycetidae</taxon>
        <taxon>Mycosphaerellales</taxon>
        <taxon>Mycosphaerellaceae</taxon>
        <taxon>Sphaerulina</taxon>
    </lineage>
</organism>
<sequence>MPPIAPSQASYTSIPSLTAFTMLFSIFALAAVSAAAAVPDAAHLDARQTCRIATQAELQAARDAFLREEIIPPTPAQFDRSTPNLIPDFRPKSALSVSYGNKAVELGNIFSTLETINAPSFSFTAEPDFGKYFLPFFHAVFLIATTSLSSNIHRLDPTTTKYTLIMADPDAPNSQTPILAPFLHWIVSDVQPDCVPGQKRLTVAPYMFPTPLSLAPHLYTFLIYRQPRNYVPPAMLQNLPGLRARFPLQDYVKQNNLTGPIAGNFYQEGLENLLG</sequence>
<name>M3B751_SPHMS</name>
<dbReference type="EMBL" id="KB456261">
    <property type="protein sequence ID" value="EMF15672.1"/>
    <property type="molecule type" value="Genomic_DNA"/>
</dbReference>